<evidence type="ECO:0000256" key="10">
    <source>
        <dbReference type="RuleBase" id="RU004181"/>
    </source>
</evidence>
<comment type="caution">
    <text evidence="11">The sequence shown here is derived from an EMBL/GenBank/DDBJ whole genome shotgun (WGS) entry which is preliminary data.</text>
</comment>
<protein>
    <recommendedName>
        <fullName evidence="9">Lipoprotein signal peptidase</fullName>
        <ecNumber evidence="9">3.4.23.36</ecNumber>
    </recommendedName>
    <alternativeName>
        <fullName evidence="9">Prolipoprotein signal peptidase</fullName>
    </alternativeName>
    <alternativeName>
        <fullName evidence="9">Signal peptidase II</fullName>
        <shortName evidence="9">SPase II</shortName>
    </alternativeName>
</protein>
<evidence type="ECO:0000313" key="12">
    <source>
        <dbReference type="Proteomes" id="UP001446032"/>
    </source>
</evidence>
<dbReference type="PANTHER" id="PTHR33695:SF1">
    <property type="entry name" value="LIPOPROTEIN SIGNAL PEPTIDASE"/>
    <property type="match status" value="1"/>
</dbReference>
<dbReference type="InterPro" id="IPR001872">
    <property type="entry name" value="Peptidase_A8"/>
</dbReference>
<dbReference type="EMBL" id="JBBMEI010000131">
    <property type="protein sequence ID" value="MEQ2360336.1"/>
    <property type="molecule type" value="Genomic_DNA"/>
</dbReference>
<sequence length="175" mass="19614">MKKQDTFDTGRTTILCSGLILVLILLDQVAKHEALLHLKDHSSISLIPGVLELAYVENRGMAFGMLEGRQFLFGGMCVIFCIALIGVFVRIPKNRYYLPLLLTGAVLFGGAAGNFIDRLFRGYVVDFIYFSLIDFPVFNIADIYVVCGGIVLVLLVVFKYKDEDFEFLSSKIKDK</sequence>
<evidence type="ECO:0000256" key="2">
    <source>
        <dbReference type="ARBA" id="ARBA00022475"/>
    </source>
</evidence>
<accession>A0ABV1AQM7</accession>
<dbReference type="PRINTS" id="PR00781">
    <property type="entry name" value="LIPOSIGPTASE"/>
</dbReference>
<evidence type="ECO:0000256" key="3">
    <source>
        <dbReference type="ARBA" id="ARBA00022670"/>
    </source>
</evidence>
<dbReference type="NCBIfam" id="TIGR00077">
    <property type="entry name" value="lspA"/>
    <property type="match status" value="1"/>
</dbReference>
<dbReference type="EC" id="3.4.23.36" evidence="9"/>
<evidence type="ECO:0000256" key="1">
    <source>
        <dbReference type="ARBA" id="ARBA00006139"/>
    </source>
</evidence>
<evidence type="ECO:0000256" key="8">
    <source>
        <dbReference type="ARBA" id="ARBA00023136"/>
    </source>
</evidence>
<feature type="active site" evidence="9">
    <location>
        <position position="142"/>
    </location>
</feature>
<keyword evidence="5 9" id="KW-0064">Aspartyl protease</keyword>
<evidence type="ECO:0000256" key="4">
    <source>
        <dbReference type="ARBA" id="ARBA00022692"/>
    </source>
</evidence>
<keyword evidence="7 9" id="KW-1133">Transmembrane helix</keyword>
<dbReference type="GO" id="GO:0004190">
    <property type="term" value="F:aspartic-type endopeptidase activity"/>
    <property type="evidence" value="ECO:0007669"/>
    <property type="project" value="UniProtKB-EC"/>
</dbReference>
<keyword evidence="6 9" id="KW-0378">Hydrolase</keyword>
<keyword evidence="8 9" id="KW-0472">Membrane</keyword>
<dbReference type="RefSeq" id="WP_349078742.1">
    <property type="nucleotide sequence ID" value="NZ_JBBMEI010000131.1"/>
</dbReference>
<feature type="transmembrane region" description="Helical" evidence="9">
    <location>
        <begin position="71"/>
        <end position="89"/>
    </location>
</feature>
<dbReference type="Pfam" id="PF01252">
    <property type="entry name" value="Peptidase_A8"/>
    <property type="match status" value="1"/>
</dbReference>
<keyword evidence="2 9" id="KW-1003">Cell membrane</keyword>
<name>A0ABV1AQM7_9FIRM</name>
<organism evidence="11 12">
    <name type="scientific">Blautia intestinihominis</name>
    <dbReference type="NCBI Taxonomy" id="3133152"/>
    <lineage>
        <taxon>Bacteria</taxon>
        <taxon>Bacillati</taxon>
        <taxon>Bacillota</taxon>
        <taxon>Clostridia</taxon>
        <taxon>Lachnospirales</taxon>
        <taxon>Lachnospiraceae</taxon>
        <taxon>Blautia</taxon>
    </lineage>
</organism>
<comment type="pathway">
    <text evidence="9">Protein modification; lipoprotein biosynthesis (signal peptide cleavage).</text>
</comment>
<evidence type="ECO:0000313" key="11">
    <source>
        <dbReference type="EMBL" id="MEQ2360336.1"/>
    </source>
</evidence>
<feature type="transmembrane region" description="Helical" evidence="9">
    <location>
        <begin position="136"/>
        <end position="158"/>
    </location>
</feature>
<comment type="subcellular location">
    <subcellularLocation>
        <location evidence="9">Cell membrane</location>
        <topology evidence="9">Multi-pass membrane protein</topology>
    </subcellularLocation>
</comment>
<reference evidence="11 12" key="1">
    <citation type="submission" date="2024-03" db="EMBL/GenBank/DDBJ databases">
        <title>Human intestinal bacterial collection.</title>
        <authorList>
            <person name="Pauvert C."/>
            <person name="Hitch T.C.A."/>
            <person name="Clavel T."/>
        </authorList>
    </citation>
    <scope>NUCLEOTIDE SEQUENCE [LARGE SCALE GENOMIC DNA]</scope>
    <source>
        <strain evidence="11 12">CLA-AA-H95</strain>
    </source>
</reference>
<evidence type="ECO:0000256" key="7">
    <source>
        <dbReference type="ARBA" id="ARBA00022989"/>
    </source>
</evidence>
<keyword evidence="3 9" id="KW-0645">Protease</keyword>
<feature type="transmembrane region" description="Helical" evidence="9">
    <location>
        <begin position="96"/>
        <end position="116"/>
    </location>
</feature>
<evidence type="ECO:0000256" key="6">
    <source>
        <dbReference type="ARBA" id="ARBA00022801"/>
    </source>
</evidence>
<comment type="function">
    <text evidence="9">This protein specifically catalyzes the removal of signal peptides from prolipoproteins.</text>
</comment>
<dbReference type="Proteomes" id="UP001446032">
    <property type="component" value="Unassembled WGS sequence"/>
</dbReference>
<comment type="similarity">
    <text evidence="1 9 10">Belongs to the peptidase A8 family.</text>
</comment>
<evidence type="ECO:0000256" key="5">
    <source>
        <dbReference type="ARBA" id="ARBA00022750"/>
    </source>
</evidence>
<evidence type="ECO:0000256" key="9">
    <source>
        <dbReference type="HAMAP-Rule" id="MF_00161"/>
    </source>
</evidence>
<feature type="active site" evidence="9">
    <location>
        <position position="126"/>
    </location>
</feature>
<feature type="transmembrane region" description="Helical" evidence="9">
    <location>
        <begin position="12"/>
        <end position="30"/>
    </location>
</feature>
<gene>
    <name evidence="9 11" type="primary">lspA</name>
    <name evidence="11" type="ORF">WMO75_18840</name>
</gene>
<keyword evidence="4 9" id="KW-0812">Transmembrane</keyword>
<comment type="catalytic activity">
    <reaction evidence="9">
        <text>Release of signal peptides from bacterial membrane prolipoproteins. Hydrolyzes -Xaa-Yaa-Zaa-|-(S,diacylglyceryl)Cys-, in which Xaa is hydrophobic (preferably Leu), and Yaa (Ala or Ser) and Zaa (Gly or Ala) have small, neutral side chains.</text>
        <dbReference type="EC" id="3.4.23.36"/>
    </reaction>
</comment>
<proteinExistence type="inferred from homology"/>
<keyword evidence="12" id="KW-1185">Reference proteome</keyword>
<dbReference type="PANTHER" id="PTHR33695">
    <property type="entry name" value="LIPOPROTEIN SIGNAL PEPTIDASE"/>
    <property type="match status" value="1"/>
</dbReference>
<dbReference type="HAMAP" id="MF_00161">
    <property type="entry name" value="LspA"/>
    <property type="match status" value="1"/>
</dbReference>